<protein>
    <submittedName>
        <fullName evidence="3">Alpha/beta hydrolase</fullName>
    </submittedName>
</protein>
<dbReference type="InterPro" id="IPR029058">
    <property type="entry name" value="AB_hydrolase_fold"/>
</dbReference>
<dbReference type="Pfam" id="PF00561">
    <property type="entry name" value="Abhydrolase_1"/>
    <property type="match status" value="1"/>
</dbReference>
<dbReference type="Gene3D" id="3.40.50.1820">
    <property type="entry name" value="alpha/beta hydrolase"/>
    <property type="match status" value="1"/>
</dbReference>
<evidence type="ECO:0000313" key="3">
    <source>
        <dbReference type="EMBL" id="TDG15864.1"/>
    </source>
</evidence>
<keyword evidence="4" id="KW-1185">Reference proteome</keyword>
<dbReference type="OrthoDB" id="9780765at2"/>
<dbReference type="GO" id="GO:0016787">
    <property type="term" value="F:hydrolase activity"/>
    <property type="evidence" value="ECO:0007669"/>
    <property type="project" value="UniProtKB-KW"/>
</dbReference>
<name>A0A4R5LWK6_9GAMM</name>
<accession>A0A4R5LWK6</accession>
<gene>
    <name evidence="3" type="ORF">E2F43_06465</name>
</gene>
<dbReference type="InterPro" id="IPR000073">
    <property type="entry name" value="AB_hydrolase_1"/>
</dbReference>
<dbReference type="InterPro" id="IPR000639">
    <property type="entry name" value="Epox_hydrolase-like"/>
</dbReference>
<sequence length="331" mass="37335">MYPSEVEHLQLELNGINLHLACQGTGPLVVMCHGYPGLWYSWRHQMVALARAGYRSVALDMRGYGRSSRPIDVNAYGFDQLSADVLGVMDYFQEDQAVLLGHDFGANLAWYMGIYHPDRLRGIVPLCVPYDMELAGGCDIPPSELYAAIAGRHFFHMHYYQQPGVAEQHLLGREREFLERLFWALSAQGELLSWENYPSEGTQYLDVLSPPGRPLPWPWLSVEDMDYYVQEYLAAGPQLAFTGGANSYRAMDHNWRLTRDHAHAELTLPALWVGGEQDPVVKLAGDAPFAHMRNKVRDLRGLVLLPDAGHFIQQEQPALLNALLIEFLASL</sequence>
<dbReference type="AlphaFoldDB" id="A0A4R5LWK6"/>
<evidence type="ECO:0000256" key="1">
    <source>
        <dbReference type="ARBA" id="ARBA00022801"/>
    </source>
</evidence>
<dbReference type="EMBL" id="SMSE01000001">
    <property type="protein sequence ID" value="TDG15864.1"/>
    <property type="molecule type" value="Genomic_DNA"/>
</dbReference>
<dbReference type="Proteomes" id="UP000295554">
    <property type="component" value="Unassembled WGS sequence"/>
</dbReference>
<reference evidence="3 4" key="1">
    <citation type="submission" date="2019-03" db="EMBL/GenBank/DDBJ databases">
        <title>Seongchinamella monodicae gen. nov., sp. nov., a novel member of the Gammaproteobacteria isolated from a tidal mudflat of beach.</title>
        <authorList>
            <person name="Yang H.G."/>
            <person name="Kang J.W."/>
            <person name="Lee S.D."/>
        </authorList>
    </citation>
    <scope>NUCLEOTIDE SEQUENCE [LARGE SCALE GENOMIC DNA]</scope>
    <source>
        <strain evidence="3 4">GH4-78</strain>
    </source>
</reference>
<evidence type="ECO:0000259" key="2">
    <source>
        <dbReference type="Pfam" id="PF00561"/>
    </source>
</evidence>
<organism evidence="3 4">
    <name type="scientific">Seongchinamella unica</name>
    <dbReference type="NCBI Taxonomy" id="2547392"/>
    <lineage>
        <taxon>Bacteria</taxon>
        <taxon>Pseudomonadati</taxon>
        <taxon>Pseudomonadota</taxon>
        <taxon>Gammaproteobacteria</taxon>
        <taxon>Cellvibrionales</taxon>
        <taxon>Halieaceae</taxon>
        <taxon>Seongchinamella</taxon>
    </lineage>
</organism>
<comment type="caution">
    <text evidence="3">The sequence shown here is derived from an EMBL/GenBank/DDBJ whole genome shotgun (WGS) entry which is preliminary data.</text>
</comment>
<evidence type="ECO:0000313" key="4">
    <source>
        <dbReference type="Proteomes" id="UP000295554"/>
    </source>
</evidence>
<dbReference type="PRINTS" id="PR00111">
    <property type="entry name" value="ABHYDROLASE"/>
</dbReference>
<dbReference type="PRINTS" id="PR00412">
    <property type="entry name" value="EPOXHYDRLASE"/>
</dbReference>
<dbReference type="RefSeq" id="WP_133210734.1">
    <property type="nucleotide sequence ID" value="NZ_SMSE01000001.1"/>
</dbReference>
<dbReference type="PANTHER" id="PTHR43329">
    <property type="entry name" value="EPOXIDE HYDROLASE"/>
    <property type="match status" value="1"/>
</dbReference>
<keyword evidence="1 3" id="KW-0378">Hydrolase</keyword>
<feature type="domain" description="AB hydrolase-1" evidence="2">
    <location>
        <begin position="27"/>
        <end position="315"/>
    </location>
</feature>
<proteinExistence type="predicted"/>
<dbReference type="SUPFAM" id="SSF53474">
    <property type="entry name" value="alpha/beta-Hydrolases"/>
    <property type="match status" value="1"/>
</dbReference>